<dbReference type="NCBIfam" id="TIGR01398">
    <property type="entry name" value="FlhA"/>
    <property type="match status" value="1"/>
</dbReference>
<dbReference type="Gene3D" id="3.40.30.60">
    <property type="entry name" value="FHIPEP family, domain 1"/>
    <property type="match status" value="1"/>
</dbReference>
<sequence length="700" mass="76979">MAERSETGTFSNNFILKNSDILLALLFVMVIVLMVIPITTWMLDIFLTFSISFSIIILLTSIYVLRPLEFSVFPTILLVATLFRLSLEIAATRLILLYGYKGADAAGIVIESFGKFVVGGNYAVGIVIFIIFIVINFIVVTKGATRVAEVSARFTLDALPGKQMSIDAELNSGFITEEEARKKRTDLTKEVDFYGSMDGASKFVRGDVIAAIIIIVINIIGGLLIGIFQHHLSLFKAASYYTLLTVGEGLVVQIPALIVSTSSGIIITRATRESNLSKDFSYQFLSNPRALYTASGVLFFFGVIPGLPHWPFILFAALAALIAYLISKEMGKKKTELSKKELEDRKSIPESQIIESVLQVDILELEVGYGLISYVDASRNGELLERIKGIRKQLAGDLGIIVPPIHIKDNLNLKPNEYLFLIKGAPVAKYEVMPNKLLAMNPGNVTENIQGIVTNEPAFNLPALWIDESLKQKAQMAGWTVVEIPAIIATHIVEIIKANAPELLTRQDVQKLLDMLSSKYPKIVDDLIPNTLSLSTVQTVLENLLSEGVPIKDMLTIVETLHNYGQNIKDPAALTEYARAALKRTITKMAMGADNTLRPLILGKNFESLMINEYNKTKEKGGYAGIDQSYYNKIISAVKEGVKKSAETGLSPVVLTSPQIRLFLKNILNEIVPGITVISSNELSPNSKIKPLGSIEIYAD</sequence>
<comment type="function">
    <text evidence="7">Required for formation of the rod structure of the flagellar apparatus. Together with FliI and FliH, may constitute the export apparatus of flagellin.</text>
</comment>
<dbReference type="InterPro" id="IPR025505">
    <property type="entry name" value="FHIPEP_CS"/>
</dbReference>
<feature type="transmembrane region" description="Helical" evidence="7">
    <location>
        <begin position="310"/>
        <end position="327"/>
    </location>
</feature>
<dbReference type="InterPro" id="IPR042196">
    <property type="entry name" value="FHIPEP_4"/>
</dbReference>
<comment type="caution">
    <text evidence="8">The sequence shown here is derived from an EMBL/GenBank/DDBJ whole genome shotgun (WGS) entry which is preliminary data.</text>
</comment>
<evidence type="ECO:0000256" key="4">
    <source>
        <dbReference type="ARBA" id="ARBA00022692"/>
    </source>
</evidence>
<dbReference type="Gene3D" id="1.10.8.540">
    <property type="entry name" value="FHIPEP family, domain 3"/>
    <property type="match status" value="1"/>
</dbReference>
<feature type="transmembrane region" description="Helical" evidence="7">
    <location>
        <begin position="21"/>
        <end position="39"/>
    </location>
</feature>
<keyword evidence="4 7" id="KW-0812">Transmembrane</keyword>
<keyword evidence="6 7" id="KW-0472">Membrane</keyword>
<gene>
    <name evidence="7 8" type="primary">flhA</name>
    <name evidence="8" type="ORF">EVJ47_04940</name>
</gene>
<keyword evidence="7" id="KW-1005">Bacterial flagellum biogenesis</keyword>
<keyword evidence="8" id="KW-0282">Flagellum</keyword>
<keyword evidence="3 7" id="KW-1003">Cell membrane</keyword>
<dbReference type="InterPro" id="IPR042194">
    <property type="entry name" value="FHIPEP_1"/>
</dbReference>
<comment type="subcellular location">
    <subcellularLocation>
        <location evidence="1 7">Cell membrane</location>
        <topology evidence="1 7">Multi-pass membrane protein</topology>
    </subcellularLocation>
</comment>
<keyword evidence="7" id="KW-1006">Bacterial flagellum protein export</keyword>
<evidence type="ECO:0000256" key="1">
    <source>
        <dbReference type="ARBA" id="ARBA00004651"/>
    </source>
</evidence>
<evidence type="ECO:0000256" key="2">
    <source>
        <dbReference type="ARBA" id="ARBA00008835"/>
    </source>
</evidence>
<comment type="similarity">
    <text evidence="2 7">Belongs to the FHIPEP (flagella/HR/invasion proteins export pore) family.</text>
</comment>
<proteinExistence type="inferred from homology"/>
<protein>
    <recommendedName>
        <fullName evidence="7">Flagellar biosynthesis protein FlhA</fullName>
    </recommendedName>
</protein>
<dbReference type="Pfam" id="PF00771">
    <property type="entry name" value="FHIPEP"/>
    <property type="match status" value="1"/>
</dbReference>
<dbReference type="PANTHER" id="PTHR30161:SF1">
    <property type="entry name" value="FLAGELLAR BIOSYNTHESIS PROTEIN FLHA-RELATED"/>
    <property type="match status" value="1"/>
</dbReference>
<keyword evidence="8" id="KW-0969">Cilium</keyword>
<feature type="transmembrane region" description="Helical" evidence="7">
    <location>
        <begin position="288"/>
        <end position="304"/>
    </location>
</feature>
<feature type="transmembrane region" description="Helical" evidence="7">
    <location>
        <begin position="208"/>
        <end position="228"/>
    </location>
</feature>
<evidence type="ECO:0000256" key="5">
    <source>
        <dbReference type="ARBA" id="ARBA00022989"/>
    </source>
</evidence>
<feature type="transmembrane region" description="Helical" evidence="7">
    <location>
        <begin position="120"/>
        <end position="139"/>
    </location>
</feature>
<keyword evidence="7" id="KW-0813">Transport</keyword>
<dbReference type="PANTHER" id="PTHR30161">
    <property type="entry name" value="FLAGELLAR EXPORT PROTEIN, MEMBRANE FLHA SUBUNIT-RELATED"/>
    <property type="match status" value="1"/>
</dbReference>
<dbReference type="PROSITE" id="PS00994">
    <property type="entry name" value="FHIPEP"/>
    <property type="match status" value="1"/>
</dbReference>
<keyword evidence="5 7" id="KW-1133">Transmembrane helix</keyword>
<dbReference type="GO" id="GO:0044780">
    <property type="term" value="P:bacterial-type flagellum assembly"/>
    <property type="evidence" value="ECO:0007669"/>
    <property type="project" value="InterPro"/>
</dbReference>
<name>A0A519BB72_9DELT</name>
<evidence type="ECO:0000256" key="3">
    <source>
        <dbReference type="ARBA" id="ARBA00022475"/>
    </source>
</evidence>
<feature type="transmembrane region" description="Helical" evidence="7">
    <location>
        <begin position="45"/>
        <end position="65"/>
    </location>
</feature>
<dbReference type="Proteomes" id="UP000320813">
    <property type="component" value="Unassembled WGS sequence"/>
</dbReference>
<feature type="transmembrane region" description="Helical" evidence="7">
    <location>
        <begin position="240"/>
        <end position="267"/>
    </location>
</feature>
<reference evidence="8 9" key="1">
    <citation type="submission" date="2019-01" db="EMBL/GenBank/DDBJ databases">
        <title>Insights into ecological role of a new deltaproteobacterial order Candidatus Sinidesulfobacterales (Sva0485) by metagenomics and metatranscriptomics.</title>
        <authorList>
            <person name="Tan S."/>
            <person name="Liu J."/>
            <person name="Fang Y."/>
            <person name="Hedlund B.P."/>
            <person name="Lian Z.H."/>
            <person name="Huang L.Y."/>
            <person name="Li J.T."/>
            <person name="Huang L.N."/>
            <person name="Li W.J."/>
            <person name="Jiang H.C."/>
            <person name="Dong H.L."/>
            <person name="Shu W.S."/>
        </authorList>
    </citation>
    <scope>NUCLEOTIDE SEQUENCE [LARGE SCALE GENOMIC DNA]</scope>
    <source>
        <strain evidence="8">AP3</strain>
    </source>
</reference>
<dbReference type="PRINTS" id="PR00949">
    <property type="entry name" value="TYPE3IMAPROT"/>
</dbReference>
<evidence type="ECO:0000313" key="9">
    <source>
        <dbReference type="Proteomes" id="UP000320813"/>
    </source>
</evidence>
<dbReference type="PIRSF" id="PIRSF005419">
    <property type="entry name" value="FlhA"/>
    <property type="match status" value="1"/>
</dbReference>
<feature type="transmembrane region" description="Helical" evidence="7">
    <location>
        <begin position="77"/>
        <end position="100"/>
    </location>
</feature>
<keyword evidence="8" id="KW-0966">Cell projection</keyword>
<evidence type="ECO:0000256" key="6">
    <source>
        <dbReference type="ARBA" id="ARBA00023136"/>
    </source>
</evidence>
<dbReference type="EMBL" id="SGBD01000002">
    <property type="protein sequence ID" value="RZD14517.1"/>
    <property type="molecule type" value="Genomic_DNA"/>
</dbReference>
<evidence type="ECO:0000256" key="7">
    <source>
        <dbReference type="RuleBase" id="RU364093"/>
    </source>
</evidence>
<dbReference type="GO" id="GO:0005886">
    <property type="term" value="C:plasma membrane"/>
    <property type="evidence" value="ECO:0007669"/>
    <property type="project" value="UniProtKB-SubCell"/>
</dbReference>
<dbReference type="AlphaFoldDB" id="A0A519BB72"/>
<organism evidence="8 9">
    <name type="scientific">Candidatus Acidulodesulfobacterium ferriphilum</name>
    <dbReference type="NCBI Taxonomy" id="2597223"/>
    <lineage>
        <taxon>Bacteria</taxon>
        <taxon>Deltaproteobacteria</taxon>
        <taxon>Candidatus Acidulodesulfobacterales</taxon>
        <taxon>Candidatus Acidulodesulfobacterium</taxon>
    </lineage>
</organism>
<evidence type="ECO:0000313" key="8">
    <source>
        <dbReference type="EMBL" id="RZD14517.1"/>
    </source>
</evidence>
<dbReference type="GO" id="GO:0009306">
    <property type="term" value="P:protein secretion"/>
    <property type="evidence" value="ECO:0007669"/>
    <property type="project" value="InterPro"/>
</dbReference>
<dbReference type="Gene3D" id="3.40.50.12790">
    <property type="entry name" value="FHIPEP family, domain 4"/>
    <property type="match status" value="1"/>
</dbReference>
<dbReference type="InterPro" id="IPR006301">
    <property type="entry name" value="FlhA"/>
</dbReference>
<accession>A0A519BB72</accession>
<dbReference type="InterPro" id="IPR001712">
    <property type="entry name" value="T3SS_FHIPEP"/>
</dbReference>
<dbReference type="InterPro" id="IPR042193">
    <property type="entry name" value="FHIPEP_3"/>
</dbReference>
<keyword evidence="7" id="KW-0653">Protein transport</keyword>